<sequence length="145" mass="16823">MRIRNIEQSDRKQWDPLWQAYLDFYEATVSDETTDVTWQRFFDSTHEFTGFVAEEDGKILGIAHAMLRQSTWEKVGEMYLEDLYVLPEARGKGIGRAMINHVKEHAIATGAGCMYWQTKAGNATARILYDSITKNNDYVQYMIKL</sequence>
<evidence type="ECO:0000256" key="2">
    <source>
        <dbReference type="ARBA" id="ARBA00023315"/>
    </source>
</evidence>
<evidence type="ECO:0000259" key="3">
    <source>
        <dbReference type="PROSITE" id="PS51186"/>
    </source>
</evidence>
<keyword evidence="1" id="KW-0808">Transferase</keyword>
<dbReference type="SUPFAM" id="SSF55729">
    <property type="entry name" value="Acyl-CoA N-acyltransferases (Nat)"/>
    <property type="match status" value="1"/>
</dbReference>
<proteinExistence type="predicted"/>
<gene>
    <name evidence="4" type="ORF">UFOPK1981_00374</name>
</gene>
<dbReference type="InterPro" id="IPR051016">
    <property type="entry name" value="Diverse_Substrate_AcTransf"/>
</dbReference>
<name>A0A6J6IL20_9ZZZZ</name>
<dbReference type="EMBL" id="CAEZVI010000023">
    <property type="protein sequence ID" value="CAB4625103.1"/>
    <property type="molecule type" value="Genomic_DNA"/>
</dbReference>
<organism evidence="4">
    <name type="scientific">freshwater metagenome</name>
    <dbReference type="NCBI Taxonomy" id="449393"/>
    <lineage>
        <taxon>unclassified sequences</taxon>
        <taxon>metagenomes</taxon>
        <taxon>ecological metagenomes</taxon>
    </lineage>
</organism>
<dbReference type="InterPro" id="IPR000182">
    <property type="entry name" value="GNAT_dom"/>
</dbReference>
<evidence type="ECO:0000256" key="1">
    <source>
        <dbReference type="ARBA" id="ARBA00022679"/>
    </source>
</evidence>
<dbReference type="InterPro" id="IPR016181">
    <property type="entry name" value="Acyl_CoA_acyltransferase"/>
</dbReference>
<feature type="domain" description="N-acetyltransferase" evidence="3">
    <location>
        <begin position="1"/>
        <end position="145"/>
    </location>
</feature>
<evidence type="ECO:0000313" key="4">
    <source>
        <dbReference type="EMBL" id="CAB4625103.1"/>
    </source>
</evidence>
<dbReference type="CDD" id="cd04301">
    <property type="entry name" value="NAT_SF"/>
    <property type="match status" value="1"/>
</dbReference>
<reference evidence="4" key="1">
    <citation type="submission" date="2020-05" db="EMBL/GenBank/DDBJ databases">
        <authorList>
            <person name="Chiriac C."/>
            <person name="Salcher M."/>
            <person name="Ghai R."/>
            <person name="Kavagutti S V."/>
        </authorList>
    </citation>
    <scope>NUCLEOTIDE SEQUENCE</scope>
</reference>
<dbReference type="Pfam" id="PF00583">
    <property type="entry name" value="Acetyltransf_1"/>
    <property type="match status" value="1"/>
</dbReference>
<keyword evidence="2" id="KW-0012">Acyltransferase</keyword>
<dbReference type="PANTHER" id="PTHR10545">
    <property type="entry name" value="DIAMINE N-ACETYLTRANSFERASE"/>
    <property type="match status" value="1"/>
</dbReference>
<accession>A0A6J6IL20</accession>
<dbReference type="PANTHER" id="PTHR10545:SF42">
    <property type="entry name" value="ACETYLTRANSFERASE"/>
    <property type="match status" value="1"/>
</dbReference>
<dbReference type="Gene3D" id="3.40.630.30">
    <property type="match status" value="1"/>
</dbReference>
<dbReference type="PROSITE" id="PS51186">
    <property type="entry name" value="GNAT"/>
    <property type="match status" value="1"/>
</dbReference>
<dbReference type="AlphaFoldDB" id="A0A6J6IL20"/>
<dbReference type="GO" id="GO:0008080">
    <property type="term" value="F:N-acetyltransferase activity"/>
    <property type="evidence" value="ECO:0007669"/>
    <property type="project" value="TreeGrafter"/>
</dbReference>
<protein>
    <submittedName>
        <fullName evidence="4">Unannotated protein</fullName>
    </submittedName>
</protein>